<reference evidence="2 3" key="1">
    <citation type="journal article" date="2016" name="DNA Res.">
        <title>The draft genome of MD-2 pineapple using hybrid error correction of long reads.</title>
        <authorList>
            <person name="Redwan R.M."/>
            <person name="Saidin A."/>
            <person name="Kumar S.V."/>
        </authorList>
    </citation>
    <scope>NUCLEOTIDE SEQUENCE [LARGE SCALE GENOMIC DNA]</scope>
    <source>
        <strain evidence="3">cv. MD2</strain>
        <tissue evidence="2">Leaf</tissue>
    </source>
</reference>
<sequence length="62" mass="7213">MAVFLHHLVQRFHWELAEHDFPAFIKRRARVGLQTGRIWGREPRPASCPDYKKSAPPPVPNP</sequence>
<dbReference type="EMBL" id="LSRQ01001617">
    <property type="protein sequence ID" value="OAY77096.1"/>
    <property type="molecule type" value="Genomic_DNA"/>
</dbReference>
<comment type="caution">
    <text evidence="2">The sequence shown here is derived from an EMBL/GenBank/DDBJ whole genome shotgun (WGS) entry which is preliminary data.</text>
</comment>
<gene>
    <name evidence="2" type="ORF">ACMD2_22961</name>
</gene>
<dbReference type="Proteomes" id="UP000092600">
    <property type="component" value="Unassembled WGS sequence"/>
</dbReference>
<protein>
    <submittedName>
        <fullName evidence="2">Uncharacterized protein</fullName>
    </submittedName>
</protein>
<proteinExistence type="predicted"/>
<name>A0A199VJP0_ANACO</name>
<organism evidence="2 3">
    <name type="scientific">Ananas comosus</name>
    <name type="common">Pineapple</name>
    <name type="synonym">Ananas ananas</name>
    <dbReference type="NCBI Taxonomy" id="4615"/>
    <lineage>
        <taxon>Eukaryota</taxon>
        <taxon>Viridiplantae</taxon>
        <taxon>Streptophyta</taxon>
        <taxon>Embryophyta</taxon>
        <taxon>Tracheophyta</taxon>
        <taxon>Spermatophyta</taxon>
        <taxon>Magnoliopsida</taxon>
        <taxon>Liliopsida</taxon>
        <taxon>Poales</taxon>
        <taxon>Bromeliaceae</taxon>
        <taxon>Bromelioideae</taxon>
        <taxon>Ananas</taxon>
    </lineage>
</organism>
<evidence type="ECO:0000256" key="1">
    <source>
        <dbReference type="SAM" id="MobiDB-lite"/>
    </source>
</evidence>
<dbReference type="AlphaFoldDB" id="A0A199VJP0"/>
<evidence type="ECO:0000313" key="3">
    <source>
        <dbReference type="Proteomes" id="UP000092600"/>
    </source>
</evidence>
<feature type="region of interest" description="Disordered" evidence="1">
    <location>
        <begin position="39"/>
        <end position="62"/>
    </location>
</feature>
<evidence type="ECO:0000313" key="2">
    <source>
        <dbReference type="EMBL" id="OAY77096.1"/>
    </source>
</evidence>
<accession>A0A199VJP0</accession>